<dbReference type="Proteomes" id="UP000050517">
    <property type="component" value="Unassembled WGS sequence"/>
</dbReference>
<evidence type="ECO:0000313" key="3">
    <source>
        <dbReference type="Proteomes" id="UP000050517"/>
    </source>
</evidence>
<comment type="caution">
    <text evidence="2">The sequence shown here is derived from an EMBL/GenBank/DDBJ whole genome shotgun (WGS) entry which is preliminary data.</text>
</comment>
<dbReference type="InterPro" id="IPR005152">
    <property type="entry name" value="Lipase_secreted"/>
</dbReference>
<sequence length="453" mass="47494">MEKIGREYVKRTRLLALLTAITVALPAAPAVALPSVEGPHPGAPFGGSSVRQSDRSFFENHEDLSGRNPGEVLGVRHLLYHAFGLPLPLDVTQIRFVTTDAQGNKTHGITSVVAPSVPSNGKLISVHSIYDSLDPEHSPSRAIAGDVALGTLASSSVETAEVVGFLTRGYSIAFTDIEGQNAHFIAGPEYGTTTLDGIRAALAVPDTGLSQDSPVGLMGYSGGSIATNWAAQLAPSYAPDINDNLVGAATGGVLVNPINNISYVSGSAYWAPIQLMAVVGLGRAYGVDLAKYFNDFGNLMLSRVEKASITEVVGTAPGLTWESLVKPEYRDPAAIPELAEIIRKVNMGVAPDPTIPFYYSQGTVGEVIGTVDVQRGLGQAGDGVMVAEDSRALANKYCAAGVPVQYEEHPVAHVAGGAAWFVNASQWMRDRFEGKPAPSTCGSIPAGNQSILN</sequence>
<dbReference type="InterPro" id="IPR029058">
    <property type="entry name" value="AB_hydrolase_fold"/>
</dbReference>
<reference evidence="2 3" key="1">
    <citation type="submission" date="2015-10" db="EMBL/GenBank/DDBJ databases">
        <title>Corynebacteirum lowii and Corynebacterium oculi species nova, derived from human clinical disease and and emended description of Corynebacterium mastiditis.</title>
        <authorList>
            <person name="Bernard K."/>
            <person name="Pacheco A.L."/>
            <person name="Mcdougall C."/>
            <person name="Burtx T."/>
            <person name="Weibe D."/>
            <person name="Tyler S."/>
            <person name="Olson A.B."/>
            <person name="Cnockaert M."/>
            <person name="Eguchi H."/>
            <person name="Kuwahara T."/>
            <person name="Nakayama-Imaohji H."/>
            <person name="Boudewijins M."/>
            <person name="Van Hoecke F."/>
            <person name="Bernier A.-M."/>
            <person name="Vandamme P."/>
        </authorList>
    </citation>
    <scope>NUCLEOTIDE SEQUENCE [LARGE SCALE GENOMIC DNA]</scope>
    <source>
        <strain evidence="2 3">NML 130210</strain>
    </source>
</reference>
<dbReference type="PATRIC" id="fig|1544416.3.peg.1109"/>
<dbReference type="GO" id="GO:0004806">
    <property type="term" value="F:triacylglycerol lipase activity"/>
    <property type="evidence" value="ECO:0007669"/>
    <property type="project" value="InterPro"/>
</dbReference>
<feature type="chain" id="PRO_5006187188" evidence="1">
    <location>
        <begin position="33"/>
        <end position="453"/>
    </location>
</feature>
<dbReference type="AlphaFoldDB" id="A0A0Q0YPB6"/>
<dbReference type="Pfam" id="PF03583">
    <property type="entry name" value="LIP"/>
    <property type="match status" value="1"/>
</dbReference>
<protein>
    <submittedName>
        <fullName evidence="2">Putative inactive lipase</fullName>
    </submittedName>
</protein>
<dbReference type="Gene3D" id="3.40.50.1820">
    <property type="entry name" value="alpha/beta hydrolase"/>
    <property type="match status" value="1"/>
</dbReference>
<dbReference type="GO" id="GO:0016042">
    <property type="term" value="P:lipid catabolic process"/>
    <property type="evidence" value="ECO:0007669"/>
    <property type="project" value="InterPro"/>
</dbReference>
<dbReference type="PANTHER" id="PTHR34853">
    <property type="match status" value="1"/>
</dbReference>
<accession>A0A0Q0YPB6</accession>
<keyword evidence="1" id="KW-0732">Signal</keyword>
<keyword evidence="3" id="KW-1185">Reference proteome</keyword>
<feature type="signal peptide" evidence="1">
    <location>
        <begin position="1"/>
        <end position="32"/>
    </location>
</feature>
<dbReference type="PANTHER" id="PTHR34853:SF1">
    <property type="entry name" value="LIPASE 5"/>
    <property type="match status" value="1"/>
</dbReference>
<dbReference type="EMBL" id="LKST01000002">
    <property type="protein sequence ID" value="KQB84305.1"/>
    <property type="molecule type" value="Genomic_DNA"/>
</dbReference>
<name>A0A0Q0YPB6_9CORY</name>
<evidence type="ECO:0000313" key="2">
    <source>
        <dbReference type="EMBL" id="KQB84305.1"/>
    </source>
</evidence>
<proteinExistence type="predicted"/>
<dbReference type="Gene3D" id="1.10.260.130">
    <property type="match status" value="1"/>
</dbReference>
<dbReference type="SUPFAM" id="SSF53474">
    <property type="entry name" value="alpha/beta-Hydrolases"/>
    <property type="match status" value="1"/>
</dbReference>
<dbReference type="STRING" id="1544416.Cocul_01102"/>
<organism evidence="2 3">
    <name type="scientific">Corynebacterium oculi</name>
    <dbReference type="NCBI Taxonomy" id="1544416"/>
    <lineage>
        <taxon>Bacteria</taxon>
        <taxon>Bacillati</taxon>
        <taxon>Actinomycetota</taxon>
        <taxon>Actinomycetes</taxon>
        <taxon>Mycobacteriales</taxon>
        <taxon>Corynebacteriaceae</taxon>
        <taxon>Corynebacterium</taxon>
    </lineage>
</organism>
<evidence type="ECO:0000256" key="1">
    <source>
        <dbReference type="SAM" id="SignalP"/>
    </source>
</evidence>
<gene>
    <name evidence="2" type="ORF">Cocul_01102</name>
</gene>